<dbReference type="EMBL" id="BGPR01003871">
    <property type="protein sequence ID" value="GBM93405.1"/>
    <property type="molecule type" value="Genomic_DNA"/>
</dbReference>
<feature type="region of interest" description="Disordered" evidence="1">
    <location>
        <begin position="1"/>
        <end position="90"/>
    </location>
</feature>
<feature type="compositionally biased region" description="Basic and acidic residues" evidence="1">
    <location>
        <begin position="7"/>
        <end position="20"/>
    </location>
</feature>
<feature type="compositionally biased region" description="Basic and acidic residues" evidence="1">
    <location>
        <begin position="729"/>
        <end position="738"/>
    </location>
</feature>
<name>A0A4Y2JUC9_ARAVE</name>
<evidence type="ECO:0000313" key="2">
    <source>
        <dbReference type="EMBL" id="GBM93405.1"/>
    </source>
</evidence>
<dbReference type="Proteomes" id="UP000499080">
    <property type="component" value="Unassembled WGS sequence"/>
</dbReference>
<feature type="compositionally biased region" description="Basic and acidic residues" evidence="1">
    <location>
        <begin position="983"/>
        <end position="994"/>
    </location>
</feature>
<accession>A0A4Y2JUC9</accession>
<reference evidence="2 3" key="1">
    <citation type="journal article" date="2019" name="Sci. Rep.">
        <title>Orb-weaving spider Araneus ventricosus genome elucidates the spidroin gene catalogue.</title>
        <authorList>
            <person name="Kono N."/>
            <person name="Nakamura H."/>
            <person name="Ohtoshi R."/>
            <person name="Moran D.A.P."/>
            <person name="Shinohara A."/>
            <person name="Yoshida Y."/>
            <person name="Fujiwara M."/>
            <person name="Mori M."/>
            <person name="Tomita M."/>
            <person name="Arakawa K."/>
        </authorList>
    </citation>
    <scope>NUCLEOTIDE SEQUENCE [LARGE SCALE GENOMIC DNA]</scope>
</reference>
<feature type="compositionally biased region" description="Polar residues" evidence="1">
    <location>
        <begin position="843"/>
        <end position="857"/>
    </location>
</feature>
<feature type="region of interest" description="Disordered" evidence="1">
    <location>
        <begin position="307"/>
        <end position="326"/>
    </location>
</feature>
<feature type="compositionally biased region" description="Basic and acidic residues" evidence="1">
    <location>
        <begin position="602"/>
        <end position="611"/>
    </location>
</feature>
<organism evidence="2 3">
    <name type="scientific">Araneus ventricosus</name>
    <name type="common">Orbweaver spider</name>
    <name type="synonym">Epeira ventricosa</name>
    <dbReference type="NCBI Taxonomy" id="182803"/>
    <lineage>
        <taxon>Eukaryota</taxon>
        <taxon>Metazoa</taxon>
        <taxon>Ecdysozoa</taxon>
        <taxon>Arthropoda</taxon>
        <taxon>Chelicerata</taxon>
        <taxon>Arachnida</taxon>
        <taxon>Araneae</taxon>
        <taxon>Araneomorphae</taxon>
        <taxon>Entelegynae</taxon>
        <taxon>Araneoidea</taxon>
        <taxon>Araneidae</taxon>
        <taxon>Araneus</taxon>
    </lineage>
</organism>
<sequence length="1019" mass="112707">METGQSPEREDIGSEFHSDSKQNYGKENSTKISTDRKENLEGNEDSLPCSSTHNQNENVSQHSLHPNAEELQSDCKVNTPEKSNPDVFHKTGLQSKTCSLQKLNSVISDQPTSKSKDISSRISSSVISDECASESKSNLTQKSRPVFPGECSSEGKINLMLISCPKVSDVTGLENKASLLNKFISTASDKTASETKDNSTGISSLVVPEESVSESKTSSTQISSLEVSDETSLQIKIGSLQISNPVNPDENTSGRNADLPPISNLMIPGESASEISSLLPSGIFSYENVSRNSERLSSEGPELLFKLPEKSTGKRRGQKNSVRKQRNRLQLKDRENKAYNFQAFSPTQTENIPFERKFSTFQISGSTVPEESTSYTKDGLGQISSHTVLDVIASESKENLTKESNPEISDETSLENKFSSFHIYSSVNPDEHASDKNSVLPHISSPIVPFERDSLNSVAQLKTDACINSILMKDSSQESESLCKSLEALITKGTRKRKKALRKEKIHQLHPEVYENRGNDYHVVSPTKTLQIPIQFKDKSPRMRKHPVADKTASENASFTLGVNRFQDLDEDTLRSLGILSADCLSWLPNISENFPRSIDTTNRKKAERNPKGHKSPPEASLGGQPEVSDETSLENKFSSFHIYSSVNPDEPASDKNSVLPHISSPIVPYERDSLNSVAQLKTDACINSILMKDSSQEIESLCKSVEALITKGTRKRKKALRKEKRHQTHPEVSENKGNDYNAVSPTKSSQIPIQFKDKFPRMRKHPVADNTASENASFTPGVNRFQDLDEDTLRSLGILSADCLSWLPNISENFPRSIDATNRKKAARNLKGSKSPPEASLGGQQNDISKPSTSKISPGAKSDQEAKSLQVKPDPNNRDNSKVKANLSHVHVGSVEPNKNSCDDLRRNSRLNRSRHLLSFGGNTRVLFNASNHRPISFELDDKYFQFPVLKNPQRNESSEKESTSGDAENSSEVTRNQPRTDSSKTDNSETNRSRSQSDSSKVNNSEKNRNRSQSDSS</sequence>
<feature type="compositionally biased region" description="Low complexity" evidence="1">
    <location>
        <begin position="202"/>
        <end position="225"/>
    </location>
</feature>
<gene>
    <name evidence="2" type="ORF">AVEN_151659_1</name>
</gene>
<feature type="compositionally biased region" description="Polar residues" evidence="1">
    <location>
        <begin position="966"/>
        <end position="982"/>
    </location>
</feature>
<protein>
    <submittedName>
        <fullName evidence="2">Uncharacterized protein</fullName>
    </submittedName>
</protein>
<feature type="region of interest" description="Disordered" evidence="1">
    <location>
        <begin position="952"/>
        <end position="1019"/>
    </location>
</feature>
<feature type="region of interest" description="Disordered" evidence="1">
    <location>
        <begin position="714"/>
        <end position="748"/>
    </location>
</feature>
<feature type="non-terminal residue" evidence="2">
    <location>
        <position position="1019"/>
    </location>
</feature>
<feature type="region of interest" description="Disordered" evidence="1">
    <location>
        <begin position="826"/>
        <end position="883"/>
    </location>
</feature>
<evidence type="ECO:0000313" key="3">
    <source>
        <dbReference type="Proteomes" id="UP000499080"/>
    </source>
</evidence>
<feature type="compositionally biased region" description="Polar residues" evidence="1">
    <location>
        <begin position="771"/>
        <end position="781"/>
    </location>
</feature>
<feature type="compositionally biased region" description="Basic residues" evidence="1">
    <location>
        <begin position="313"/>
        <end position="326"/>
    </location>
</feature>
<feature type="region of interest" description="Disordered" evidence="1">
    <location>
        <begin position="765"/>
        <end position="784"/>
    </location>
</feature>
<feature type="region of interest" description="Disordered" evidence="1">
    <location>
        <begin position="189"/>
        <end position="225"/>
    </location>
</feature>
<feature type="compositionally biased region" description="Polar residues" evidence="1">
    <location>
        <begin position="21"/>
        <end position="32"/>
    </location>
</feature>
<dbReference type="AlphaFoldDB" id="A0A4Y2JUC9"/>
<keyword evidence="3" id="KW-1185">Reference proteome</keyword>
<feature type="compositionally biased region" description="Polar residues" evidence="1">
    <location>
        <begin position="995"/>
        <end position="1005"/>
    </location>
</feature>
<feature type="compositionally biased region" description="Basic residues" evidence="1">
    <location>
        <begin position="714"/>
        <end position="728"/>
    </location>
</feature>
<proteinExistence type="predicted"/>
<feature type="region of interest" description="Disordered" evidence="1">
    <location>
        <begin position="596"/>
        <end position="631"/>
    </location>
</feature>
<feature type="region of interest" description="Disordered" evidence="1">
    <location>
        <begin position="889"/>
        <end position="908"/>
    </location>
</feature>
<evidence type="ECO:0000256" key="1">
    <source>
        <dbReference type="SAM" id="MobiDB-lite"/>
    </source>
</evidence>
<comment type="caution">
    <text evidence="2">The sequence shown here is derived from an EMBL/GenBank/DDBJ whole genome shotgun (WGS) entry which is preliminary data.</text>
</comment>
<feature type="compositionally biased region" description="Polar residues" evidence="1">
    <location>
        <begin position="48"/>
        <end position="64"/>
    </location>
</feature>